<dbReference type="AlphaFoldDB" id="A0A0C9W1Q2"/>
<reference evidence="1 2" key="1">
    <citation type="submission" date="2014-06" db="EMBL/GenBank/DDBJ databases">
        <title>Evolutionary Origins and Diversification of the Mycorrhizal Mutualists.</title>
        <authorList>
            <consortium name="DOE Joint Genome Institute"/>
            <consortium name="Mycorrhizal Genomics Consortium"/>
            <person name="Kohler A."/>
            <person name="Kuo A."/>
            <person name="Nagy L.G."/>
            <person name="Floudas D."/>
            <person name="Copeland A."/>
            <person name="Barry K.W."/>
            <person name="Cichocki N."/>
            <person name="Veneault-Fourrey C."/>
            <person name="LaButti K."/>
            <person name="Lindquist E.A."/>
            <person name="Lipzen A."/>
            <person name="Lundell T."/>
            <person name="Morin E."/>
            <person name="Murat C."/>
            <person name="Riley R."/>
            <person name="Ohm R."/>
            <person name="Sun H."/>
            <person name="Tunlid A."/>
            <person name="Henrissat B."/>
            <person name="Grigoriev I.V."/>
            <person name="Hibbett D.S."/>
            <person name="Martin F."/>
        </authorList>
    </citation>
    <scope>NUCLEOTIDE SEQUENCE [LARGE SCALE GENOMIC DNA]</scope>
    <source>
        <strain evidence="1 2">SS14</strain>
    </source>
</reference>
<dbReference type="Proteomes" id="UP000054279">
    <property type="component" value="Unassembled WGS sequence"/>
</dbReference>
<gene>
    <name evidence="1" type="ORF">M422DRAFT_251510</name>
</gene>
<evidence type="ECO:0000313" key="1">
    <source>
        <dbReference type="EMBL" id="KIJ44886.1"/>
    </source>
</evidence>
<proteinExistence type="predicted"/>
<sequence length="68" mass="7620">MSEDHTEEQMAWVPAHALSCYDPFIAPRMYDALGCLSGLSISFNGLTLHVQMCLAVQSFCFLFNLHIP</sequence>
<protein>
    <submittedName>
        <fullName evidence="1">Uncharacterized protein</fullName>
    </submittedName>
</protein>
<accession>A0A0C9W1Q2</accession>
<organism evidence="1 2">
    <name type="scientific">Sphaerobolus stellatus (strain SS14)</name>
    <dbReference type="NCBI Taxonomy" id="990650"/>
    <lineage>
        <taxon>Eukaryota</taxon>
        <taxon>Fungi</taxon>
        <taxon>Dikarya</taxon>
        <taxon>Basidiomycota</taxon>
        <taxon>Agaricomycotina</taxon>
        <taxon>Agaricomycetes</taxon>
        <taxon>Phallomycetidae</taxon>
        <taxon>Geastrales</taxon>
        <taxon>Sphaerobolaceae</taxon>
        <taxon>Sphaerobolus</taxon>
    </lineage>
</organism>
<evidence type="ECO:0000313" key="2">
    <source>
        <dbReference type="Proteomes" id="UP000054279"/>
    </source>
</evidence>
<name>A0A0C9W1Q2_SPHS4</name>
<dbReference type="HOGENOM" id="CLU_2795598_0_0_1"/>
<keyword evidence="2" id="KW-1185">Reference proteome</keyword>
<dbReference type="EMBL" id="KN837114">
    <property type="protein sequence ID" value="KIJ44886.1"/>
    <property type="molecule type" value="Genomic_DNA"/>
</dbReference>